<feature type="coiled-coil region" evidence="12">
    <location>
        <begin position="1552"/>
        <end position="1579"/>
    </location>
</feature>
<feature type="domain" description="Laminin EGF-like" evidence="13">
    <location>
        <begin position="510"/>
        <end position="556"/>
    </location>
</feature>
<keyword evidence="12" id="KW-0175">Coiled coil</keyword>
<dbReference type="InterPro" id="IPR050440">
    <property type="entry name" value="Laminin/Netrin_ECM"/>
</dbReference>
<keyword evidence="5" id="KW-0677">Repeat</keyword>
<feature type="domain" description="Laminin EGF-like" evidence="13">
    <location>
        <begin position="557"/>
        <end position="609"/>
    </location>
</feature>
<feature type="domain" description="Laminin EGF-like" evidence="13">
    <location>
        <begin position="840"/>
        <end position="888"/>
    </location>
</feature>
<feature type="domain" description="Laminin IV type A" evidence="14">
    <location>
        <begin position="636"/>
        <end position="805"/>
    </location>
</feature>
<dbReference type="GO" id="GO:0009887">
    <property type="term" value="P:animal organ morphogenesis"/>
    <property type="evidence" value="ECO:0007669"/>
    <property type="project" value="TreeGrafter"/>
</dbReference>
<feature type="disulfide bond" evidence="11">
    <location>
        <begin position="580"/>
        <end position="589"/>
    </location>
</feature>
<keyword evidence="7" id="KW-0325">Glycoprotein</keyword>
<feature type="disulfide bond" evidence="11">
    <location>
        <begin position="1054"/>
        <end position="1071"/>
    </location>
</feature>
<feature type="domain" description="Laminin EGF-like" evidence="13">
    <location>
        <begin position="1100"/>
        <end position="1145"/>
    </location>
</feature>
<comment type="caution">
    <text evidence="16">The sequence shown here is derived from an EMBL/GenBank/DDBJ whole genome shotgun (WGS) entry which is preliminary data.</text>
</comment>
<name>A0AAN7SN13_9COLE</name>
<dbReference type="FunFam" id="2.10.25.10:FF:000051">
    <property type="entry name" value="Laminin subunit alpha 4"/>
    <property type="match status" value="1"/>
</dbReference>
<gene>
    <name evidence="16" type="ORF">RN001_009824</name>
</gene>
<dbReference type="SMART" id="SM00281">
    <property type="entry name" value="LamB"/>
    <property type="match status" value="1"/>
</dbReference>
<dbReference type="FunFam" id="2.10.25.10:FF:000105">
    <property type="entry name" value="laminin subunit gamma-1"/>
    <property type="match status" value="1"/>
</dbReference>
<feature type="domain" description="Laminin N-terminal" evidence="15">
    <location>
        <begin position="160"/>
        <end position="394"/>
    </location>
</feature>
<evidence type="ECO:0000259" key="13">
    <source>
        <dbReference type="PROSITE" id="PS50027"/>
    </source>
</evidence>
<feature type="disulfide bond" evidence="11">
    <location>
        <begin position="1073"/>
        <end position="1082"/>
    </location>
</feature>
<feature type="domain" description="Laminin EGF-like" evidence="13">
    <location>
        <begin position="1052"/>
        <end position="1099"/>
    </location>
</feature>
<dbReference type="InterPro" id="IPR008211">
    <property type="entry name" value="Laminin_N"/>
</dbReference>
<feature type="coiled-coil region" evidence="12">
    <location>
        <begin position="1157"/>
        <end position="1203"/>
    </location>
</feature>
<sequence length="1734" mass="194324">MQWYTKTFILYKLKYKMDSETGESLRDRETGEMPARAEVNLETGEKETNHAAPEKQNTIRKFRIPNTNQETHSHKEFTSSDIVPCLLFLLSATLFLNPIFVACLGVLECCLHIRAHKKNKKSLSKGFYYQSPFHLFLRQETEQTPAIGIKGTKCYDDFNRAKRCMPEFENAAFNLLTEATNTCGDEGEIEYCVQTGVSIQKSCELCYPNEHSARYLTDFHSEDSQTWWQSDTMLEGIQYPSQVNLTLNLGKAFDITYVRLVFYSPRPESFSIYKRTCEECPWIPYQFYSASCRDTYGLPETKVAPKGEETRSLCTSEYSDISPLRGGNIAFATLEGRPSRFTFDTNPELQEWVTATDIRVSLDRLNTFGDEVFGDPQVLRSYFYAVADIAIGARCKCNGHASECITSTGVDGSRRRVCKCEHNTAGPDCNECLPFYNDAPWKRGSERNAHECKPCNCNGFSTRCYFDKNLYERTGHGGHCLDCAANRDGPNCERCRENYYQREDHYCVACNCDSVGSRSLQCNSEGKCQCKPGVTGDKCDQCDVNHYDFTVHGCKSCGCSEEGSFNNILNCDPYTGVCECKENVEGKRCRECKPGFFNLDRNNDFGCTPCFCYGHSSECMPAPGYSKYQFESSFTKSAERWLAQDAYHRSVDVQYNPHGQNIEVIAPGDDAIYFLAPDRFLGDQRASYNQLLEFSLRIGDNRAVPTATDIVLEGAGGYVTNTIFAQRNLIPSVAIQQYKFRLHEHPNYGWQPRLTPRAFISILTNLTAIRIRGTYTNKGVGFLDNVKLETAARGGAGVPALWIEHCECPTGYVGHFCESCAPGYRHSPSHGGPFSPCVPCECNKHAELCELETGRCICEHNTAGDNCEFCARGYYGNALAGTPYDCQPCNCPDGGACIQLDENIIMCVECPFGYTGHRCNLCSDGYFGDPFGRYGTGVPCQPCECNLNIDTNAIGNCNTTTGECLKCIHNTGGTRCEQCLPGFYGDALSLPKGDCKPCQCYPPGTEEGYDLSPVCDQLSGDCHCKVHVQGRNCDQCEDGYFNIISGEGCLPCNCDTVGSMNRTCNINTGQCFCREGVTGLRCDQCEAYRYGFSLEGCKTCDCDHIGSKALQCDFMGQCPCHDNVEGRRCNRCKENKYDRQRGCINCPDCYNLVQDDAKRHAHKIERLIDILDKIERNPTVIDDENFEEQLKAIREEIDDLLDEAKSGTGGGEHSIAEKLEYIQNRQEKIANTLAEIEDNIFLAQDIGEDTQVNLTYCEENIKIAQNELRNALESLETEGKEALKKAKQRAKEFGQQSVKMTTIAHEAREMSEDLDNNADNIIKTALEAKNKSIVAYELAKNASDLQRNITHDIRLIKNDIANTEMKLMTVKLWTQDVHNKSQDAKTKALLLLNEVNSLIIPNINVPGLKKQVESTKEEAKRILNETEALMDKSEMLLNEIGEQVLTSEDLLNRGIDQMDVSTDLLSDIDLAKAQAERAIILAKDILNEASGTYETVSHFDKQVKESQAAARQALGRIPEIQQIMRTAVNKTLIAELSLNDSKDNADQALATAIQANQLANKASETAQKIRNEADFLHQNASGLKVEAGLMAHRLEVTDSEFEKLLAQTLGNETLINEAKDKIGRAGKDSNEATKKVNEIIVDIETIMKNLQGLPKLDDAELNRLEEELVKAERKVHEANLDFMIEQLQKEHKQQNMLVEAYTNEVEWLRKEVANIKEIANALPDSCFKRVQLEP</sequence>
<evidence type="ECO:0000256" key="9">
    <source>
        <dbReference type="ARBA" id="ARBA00023292"/>
    </source>
</evidence>
<evidence type="ECO:0000256" key="4">
    <source>
        <dbReference type="ARBA" id="ARBA00022729"/>
    </source>
</evidence>
<dbReference type="SMART" id="SM00180">
    <property type="entry name" value="EGF_Lam"/>
    <property type="match status" value="10"/>
</dbReference>
<evidence type="ECO:0000259" key="14">
    <source>
        <dbReference type="PROSITE" id="PS51115"/>
    </source>
</evidence>
<dbReference type="FunFam" id="2.10.25.10:FF:000224">
    <property type="entry name" value="Usherin"/>
    <property type="match status" value="1"/>
</dbReference>
<feature type="domain" description="Laminin EGF-like" evidence="13">
    <location>
        <begin position="395"/>
        <end position="454"/>
    </location>
</feature>
<evidence type="ECO:0000256" key="2">
    <source>
        <dbReference type="ARBA" id="ARBA00004613"/>
    </source>
</evidence>
<dbReference type="FunFam" id="2.10.25.10:FF:000242">
    <property type="entry name" value="Laminin subunit alpha 1"/>
    <property type="match status" value="1"/>
</dbReference>
<feature type="disulfide bond" evidence="11">
    <location>
        <begin position="530"/>
        <end position="539"/>
    </location>
</feature>
<comment type="caution">
    <text evidence="11">Lacks conserved residue(s) required for the propagation of feature annotation.</text>
</comment>
<evidence type="ECO:0000313" key="16">
    <source>
        <dbReference type="EMBL" id="KAK4877318.1"/>
    </source>
</evidence>
<protein>
    <recommendedName>
        <fullName evidence="18">Laminin subunit gamma-1</fullName>
    </recommendedName>
</protein>
<dbReference type="FunFam" id="2.10.25.10:FF:000067">
    <property type="entry name" value="Laminin subunit gamma 1"/>
    <property type="match status" value="1"/>
</dbReference>
<accession>A0AAN7SN13</accession>
<dbReference type="Gene3D" id="2.60.120.260">
    <property type="entry name" value="Galactose-binding domain-like"/>
    <property type="match status" value="1"/>
</dbReference>
<evidence type="ECO:0000256" key="6">
    <source>
        <dbReference type="ARBA" id="ARBA00023157"/>
    </source>
</evidence>
<evidence type="ECO:0000313" key="17">
    <source>
        <dbReference type="Proteomes" id="UP001353858"/>
    </source>
</evidence>
<dbReference type="SMART" id="SM00136">
    <property type="entry name" value="LamNT"/>
    <property type="match status" value="1"/>
</dbReference>
<proteinExistence type="predicted"/>
<keyword evidence="3" id="KW-0964">Secreted</keyword>
<keyword evidence="17" id="KW-1185">Reference proteome</keyword>
<evidence type="ECO:0000256" key="8">
    <source>
        <dbReference type="ARBA" id="ARBA00023273"/>
    </source>
</evidence>
<keyword evidence="4" id="KW-0732">Signal</keyword>
<feature type="disulfide bond" evidence="11">
    <location>
        <begin position="858"/>
        <end position="867"/>
    </location>
</feature>
<comment type="subcellular location">
    <subcellularLocation>
        <location evidence="1">Cell projection</location>
    </subcellularLocation>
    <subcellularLocation>
        <location evidence="2">Secreted</location>
    </subcellularLocation>
</comment>
<dbReference type="FunFam" id="2.60.120.260:FF:000018">
    <property type="entry name" value="Laminin subunit gamma 1"/>
    <property type="match status" value="1"/>
</dbReference>
<dbReference type="GO" id="GO:0005576">
    <property type="term" value="C:extracellular region"/>
    <property type="evidence" value="ECO:0007669"/>
    <property type="project" value="UniProtKB-SubCell"/>
</dbReference>
<evidence type="ECO:0000256" key="12">
    <source>
        <dbReference type="SAM" id="Coils"/>
    </source>
</evidence>
<feature type="disulfide bond" evidence="11">
    <location>
        <begin position="967"/>
        <end position="976"/>
    </location>
</feature>
<evidence type="ECO:0000256" key="1">
    <source>
        <dbReference type="ARBA" id="ARBA00004316"/>
    </source>
</evidence>
<dbReference type="FunFam" id="2.10.25.10:FF:000090">
    <property type="entry name" value="laminin subunit alpha"/>
    <property type="match status" value="1"/>
</dbReference>
<dbReference type="GO" id="GO:0005604">
    <property type="term" value="C:basement membrane"/>
    <property type="evidence" value="ECO:0007669"/>
    <property type="project" value="TreeGrafter"/>
</dbReference>
<dbReference type="CDD" id="cd00055">
    <property type="entry name" value="EGF_Lam"/>
    <property type="match status" value="9"/>
</dbReference>
<dbReference type="Proteomes" id="UP001353858">
    <property type="component" value="Unassembled WGS sequence"/>
</dbReference>
<dbReference type="PROSITE" id="PS01248">
    <property type="entry name" value="EGF_LAM_1"/>
    <property type="match status" value="5"/>
</dbReference>
<feature type="disulfide bond" evidence="11">
    <location>
        <begin position="420"/>
        <end position="429"/>
    </location>
</feature>
<feature type="coiled-coil region" evidence="12">
    <location>
        <begin position="1661"/>
        <end position="1718"/>
    </location>
</feature>
<dbReference type="GO" id="GO:0009888">
    <property type="term" value="P:tissue development"/>
    <property type="evidence" value="ECO:0007669"/>
    <property type="project" value="TreeGrafter"/>
</dbReference>
<dbReference type="PROSITE" id="PS51117">
    <property type="entry name" value="LAMININ_NTER"/>
    <property type="match status" value="1"/>
</dbReference>
<feature type="disulfide bond" evidence="11">
    <location>
        <begin position="510"/>
        <end position="522"/>
    </location>
</feature>
<dbReference type="GO" id="GO:0007411">
    <property type="term" value="P:axon guidance"/>
    <property type="evidence" value="ECO:0007669"/>
    <property type="project" value="TreeGrafter"/>
</dbReference>
<dbReference type="FunFam" id="2.10.25.10:FF:000758">
    <property type="entry name" value="Laminin subunit gamma 1"/>
    <property type="match status" value="1"/>
</dbReference>
<dbReference type="FunFam" id="2.10.25.10:FF:000166">
    <property type="entry name" value="laminin subunit gamma-1"/>
    <property type="match status" value="1"/>
</dbReference>
<dbReference type="Gene3D" id="2.10.25.10">
    <property type="entry name" value="Laminin"/>
    <property type="match status" value="10"/>
</dbReference>
<feature type="coiled-coil region" evidence="12">
    <location>
        <begin position="1405"/>
        <end position="1436"/>
    </location>
</feature>
<dbReference type="Pfam" id="PF00052">
    <property type="entry name" value="Laminin_B"/>
    <property type="match status" value="1"/>
</dbReference>
<dbReference type="InterPro" id="IPR000034">
    <property type="entry name" value="Laminin_IV"/>
</dbReference>
<dbReference type="PANTHER" id="PTHR10574:SF435">
    <property type="entry name" value="LAMININ SUBUNIT GAMMA-1"/>
    <property type="match status" value="1"/>
</dbReference>
<evidence type="ECO:0000256" key="11">
    <source>
        <dbReference type="PROSITE-ProRule" id="PRU00460"/>
    </source>
</evidence>
<comment type="subunit">
    <text evidence="10">Laminin is a complex glycoprotein, consisting of three different polypeptide chains (alpha, beta, gamma), which are bound to each other by disulfide bonds into a cross-shaped molecule comprising one long and three short arms with globules at each end.</text>
</comment>
<feature type="disulfide bond" evidence="11">
    <location>
        <begin position="1024"/>
        <end position="1033"/>
    </location>
</feature>
<dbReference type="PRINTS" id="PR00011">
    <property type="entry name" value="EGFLAMININ"/>
</dbReference>
<evidence type="ECO:0000256" key="5">
    <source>
        <dbReference type="ARBA" id="ARBA00022737"/>
    </source>
</evidence>
<dbReference type="GO" id="GO:0042995">
    <property type="term" value="C:cell projection"/>
    <property type="evidence" value="ECO:0007669"/>
    <property type="project" value="UniProtKB-SubCell"/>
</dbReference>
<keyword evidence="6 11" id="KW-1015">Disulfide bond</keyword>
<dbReference type="InterPro" id="IPR002049">
    <property type="entry name" value="LE_dom"/>
</dbReference>
<keyword evidence="9 11" id="KW-0424">Laminin EGF-like domain</keyword>
<reference evidence="17" key="1">
    <citation type="submission" date="2023-01" db="EMBL/GenBank/DDBJ databases">
        <title>Key to firefly adult light organ development and bioluminescence: homeobox transcription factors regulate luciferase expression and transportation to peroxisome.</title>
        <authorList>
            <person name="Fu X."/>
        </authorList>
    </citation>
    <scope>NUCLEOTIDE SEQUENCE [LARGE SCALE GENOMIC DNA]</scope>
</reference>
<evidence type="ECO:0008006" key="18">
    <source>
        <dbReference type="Google" id="ProtNLM"/>
    </source>
</evidence>
<feature type="disulfide bond" evidence="11">
    <location>
        <begin position="1052"/>
        <end position="1064"/>
    </location>
</feature>
<dbReference type="PROSITE" id="PS51115">
    <property type="entry name" value="LAMININ_IVA"/>
    <property type="match status" value="1"/>
</dbReference>
<dbReference type="Pfam" id="PF00055">
    <property type="entry name" value="Laminin_N"/>
    <property type="match status" value="1"/>
</dbReference>
<dbReference type="SUPFAM" id="SSF57196">
    <property type="entry name" value="EGF/Laminin"/>
    <property type="match status" value="9"/>
</dbReference>
<feature type="coiled-coil region" evidence="12">
    <location>
        <begin position="1258"/>
        <end position="1285"/>
    </location>
</feature>
<dbReference type="EMBL" id="JARPUR010000004">
    <property type="protein sequence ID" value="KAK4877318.1"/>
    <property type="molecule type" value="Genomic_DNA"/>
</dbReference>
<dbReference type="Pfam" id="PF00053">
    <property type="entry name" value="EGF_laminin"/>
    <property type="match status" value="11"/>
</dbReference>
<evidence type="ECO:0000256" key="3">
    <source>
        <dbReference type="ARBA" id="ARBA00022525"/>
    </source>
</evidence>
<dbReference type="PANTHER" id="PTHR10574">
    <property type="entry name" value="NETRIN/LAMININ-RELATED"/>
    <property type="match status" value="1"/>
</dbReference>
<feature type="domain" description="Laminin EGF-like" evidence="13">
    <location>
        <begin position="998"/>
        <end position="1051"/>
    </location>
</feature>
<feature type="disulfide bond" evidence="11">
    <location>
        <begin position="1100"/>
        <end position="1112"/>
    </location>
</feature>
<evidence type="ECO:0000256" key="10">
    <source>
        <dbReference type="ARBA" id="ARBA00065619"/>
    </source>
</evidence>
<keyword evidence="8" id="KW-0966">Cell projection</keyword>
<evidence type="ECO:0000259" key="15">
    <source>
        <dbReference type="PROSITE" id="PS51117"/>
    </source>
</evidence>
<evidence type="ECO:0000256" key="7">
    <source>
        <dbReference type="ARBA" id="ARBA00023180"/>
    </source>
</evidence>
<dbReference type="PROSITE" id="PS50027">
    <property type="entry name" value="EGF_LAM_2"/>
    <property type="match status" value="8"/>
</dbReference>
<dbReference type="SMART" id="SM00181">
    <property type="entry name" value="EGF"/>
    <property type="match status" value="4"/>
</dbReference>
<organism evidence="16 17">
    <name type="scientific">Aquatica leii</name>
    <dbReference type="NCBI Taxonomy" id="1421715"/>
    <lineage>
        <taxon>Eukaryota</taxon>
        <taxon>Metazoa</taxon>
        <taxon>Ecdysozoa</taxon>
        <taxon>Arthropoda</taxon>
        <taxon>Hexapoda</taxon>
        <taxon>Insecta</taxon>
        <taxon>Pterygota</taxon>
        <taxon>Neoptera</taxon>
        <taxon>Endopterygota</taxon>
        <taxon>Coleoptera</taxon>
        <taxon>Polyphaga</taxon>
        <taxon>Elateriformia</taxon>
        <taxon>Elateroidea</taxon>
        <taxon>Lampyridae</taxon>
        <taxon>Luciolinae</taxon>
        <taxon>Aquatica</taxon>
    </lineage>
</organism>
<feature type="domain" description="Laminin EGF-like" evidence="13">
    <location>
        <begin position="943"/>
        <end position="997"/>
    </location>
</feature>
<feature type="disulfide bond" evidence="11">
    <location>
        <begin position="1120"/>
        <end position="1129"/>
    </location>
</feature>
<dbReference type="InterPro" id="IPR000742">
    <property type="entry name" value="EGF"/>
</dbReference>